<evidence type="ECO:0000256" key="6">
    <source>
        <dbReference type="ARBA" id="ARBA00022898"/>
    </source>
</evidence>
<dbReference type="PANTHER" id="PTHR11825">
    <property type="entry name" value="SUBGROUP IIII AMINOTRANSFERASE"/>
    <property type="match status" value="1"/>
</dbReference>
<evidence type="ECO:0000256" key="5">
    <source>
        <dbReference type="ARBA" id="ARBA00022679"/>
    </source>
</evidence>
<dbReference type="EMBL" id="CAEZXL010000005">
    <property type="protein sequence ID" value="CAB4678404.1"/>
    <property type="molecule type" value="Genomic_DNA"/>
</dbReference>
<dbReference type="InterPro" id="IPR043132">
    <property type="entry name" value="BCAT-like_C"/>
</dbReference>
<accession>A0A6J6N0F1</accession>
<evidence type="ECO:0000256" key="1">
    <source>
        <dbReference type="ARBA" id="ARBA00001933"/>
    </source>
</evidence>
<keyword evidence="4" id="KW-0028">Amino-acid biosynthesis</keyword>
<evidence type="ECO:0000256" key="3">
    <source>
        <dbReference type="ARBA" id="ARBA00022576"/>
    </source>
</evidence>
<dbReference type="SUPFAM" id="SSF56752">
    <property type="entry name" value="D-aminoacid aminotransferase-like PLP-dependent enzymes"/>
    <property type="match status" value="1"/>
</dbReference>
<dbReference type="InterPro" id="IPR036038">
    <property type="entry name" value="Aminotransferase-like"/>
</dbReference>
<evidence type="ECO:0000256" key="4">
    <source>
        <dbReference type="ARBA" id="ARBA00022605"/>
    </source>
</evidence>
<keyword evidence="6" id="KW-0663">Pyridoxal phosphate</keyword>
<dbReference type="PANTHER" id="PTHR11825:SF44">
    <property type="entry name" value="BRANCHED-CHAIN-AMINO-ACID AMINOTRANSFERASE"/>
    <property type="match status" value="1"/>
</dbReference>
<dbReference type="InterPro" id="IPR005786">
    <property type="entry name" value="B_amino_transII"/>
</dbReference>
<comment type="cofactor">
    <cofactor evidence="1">
        <name>pyridoxal 5'-phosphate</name>
        <dbReference type="ChEBI" id="CHEBI:597326"/>
    </cofactor>
</comment>
<dbReference type="Gene3D" id="3.20.10.10">
    <property type="entry name" value="D-amino Acid Aminotransferase, subunit A, domain 2"/>
    <property type="match status" value="1"/>
</dbReference>
<dbReference type="GO" id="GO:0008652">
    <property type="term" value="P:amino acid biosynthetic process"/>
    <property type="evidence" value="ECO:0007669"/>
    <property type="project" value="UniProtKB-KW"/>
</dbReference>
<dbReference type="InterPro" id="IPR033939">
    <property type="entry name" value="BCAT_family"/>
</dbReference>
<dbReference type="GO" id="GO:0004084">
    <property type="term" value="F:branched-chain-amino-acid transaminase activity"/>
    <property type="evidence" value="ECO:0007669"/>
    <property type="project" value="InterPro"/>
</dbReference>
<dbReference type="Gene3D" id="3.30.470.10">
    <property type="match status" value="1"/>
</dbReference>
<dbReference type="NCBIfam" id="NF009897">
    <property type="entry name" value="PRK13357.1"/>
    <property type="match status" value="1"/>
</dbReference>
<dbReference type="InterPro" id="IPR001544">
    <property type="entry name" value="Aminotrans_IV"/>
</dbReference>
<gene>
    <name evidence="8" type="ORF">UFOPK2373_00076</name>
</gene>
<dbReference type="InterPro" id="IPR018300">
    <property type="entry name" value="Aminotrans_IV_CS"/>
</dbReference>
<sequence length="360" mass="39625">MEFKIIKSDHPMPDAEREALLENPAFGVNFTDHQVIIEWTKEDGWQNARVEPYGPMLMDPSSAVLHYGQEVFEGIKAYRHQDGSIHTFRPTANGARLQKSAKRMALPELPVDVFVESLRALISVDAAWVPQPVNEKTLYFRPFEIAAENFLGVRAAHRAEYRVIASPVGPYFTGGLKPVSIWIALDSARAGKYGTGEAKTGGNYAASLISQNEGYENGCSQVLFLDAESHTYIEELGGMNVFFVYKDGHVVTPSLDGTILRGITRDSIIQLLKDRGIAVEERAVTLDEVRKGYNSGEITEAFACGTAAVITPVGQFKSRVETIGPADPQPGELTSSLRAELTGIQYGLVPDRHNWLVKLS</sequence>
<keyword evidence="5" id="KW-0808">Transferase</keyword>
<protein>
    <submittedName>
        <fullName evidence="8">Unannotated protein</fullName>
    </submittedName>
</protein>
<dbReference type="Pfam" id="PF01063">
    <property type="entry name" value="Aminotran_4"/>
    <property type="match status" value="1"/>
</dbReference>
<dbReference type="PIRSF" id="PIRSF006468">
    <property type="entry name" value="BCAT1"/>
    <property type="match status" value="1"/>
</dbReference>
<dbReference type="GO" id="GO:0009082">
    <property type="term" value="P:branched-chain amino acid biosynthetic process"/>
    <property type="evidence" value="ECO:0007669"/>
    <property type="project" value="UniProtKB-KW"/>
</dbReference>
<organism evidence="8">
    <name type="scientific">freshwater metagenome</name>
    <dbReference type="NCBI Taxonomy" id="449393"/>
    <lineage>
        <taxon>unclassified sequences</taxon>
        <taxon>metagenomes</taxon>
        <taxon>ecological metagenomes</taxon>
    </lineage>
</organism>
<dbReference type="InterPro" id="IPR043131">
    <property type="entry name" value="BCAT-like_N"/>
</dbReference>
<comment type="similarity">
    <text evidence="2">Belongs to the class-IV pyridoxal-phosphate-dependent aminotransferase family.</text>
</comment>
<dbReference type="AlphaFoldDB" id="A0A6J6N0F1"/>
<keyword evidence="3" id="KW-0032">Aminotransferase</keyword>
<keyword evidence="7" id="KW-0100">Branched-chain amino acid biosynthesis</keyword>
<evidence type="ECO:0000256" key="7">
    <source>
        <dbReference type="ARBA" id="ARBA00023304"/>
    </source>
</evidence>
<evidence type="ECO:0000313" key="8">
    <source>
        <dbReference type="EMBL" id="CAB4678404.1"/>
    </source>
</evidence>
<dbReference type="NCBIfam" id="TIGR01123">
    <property type="entry name" value="ilvE_II"/>
    <property type="match status" value="1"/>
</dbReference>
<evidence type="ECO:0000256" key="2">
    <source>
        <dbReference type="ARBA" id="ARBA00009320"/>
    </source>
</evidence>
<proteinExistence type="inferred from homology"/>
<dbReference type="CDD" id="cd01557">
    <property type="entry name" value="BCAT_beta_family"/>
    <property type="match status" value="1"/>
</dbReference>
<reference evidence="8" key="1">
    <citation type="submission" date="2020-05" db="EMBL/GenBank/DDBJ databases">
        <authorList>
            <person name="Chiriac C."/>
            <person name="Salcher M."/>
            <person name="Ghai R."/>
            <person name="Kavagutti S V."/>
        </authorList>
    </citation>
    <scope>NUCLEOTIDE SEQUENCE</scope>
</reference>
<dbReference type="PROSITE" id="PS00770">
    <property type="entry name" value="AA_TRANSFER_CLASS_4"/>
    <property type="match status" value="1"/>
</dbReference>
<name>A0A6J6N0F1_9ZZZZ</name>